<dbReference type="PANTHER" id="PTHR23198:SF6">
    <property type="entry name" value="NUCLEAR PORE COMPLEX PROTEIN NUP98-NUP96"/>
    <property type="match status" value="1"/>
</dbReference>
<comment type="subcellular location">
    <subcellularLocation>
        <location evidence="1">Nucleus</location>
        <location evidence="1">Nuclear pore complex</location>
    </subcellularLocation>
</comment>
<evidence type="ECO:0000256" key="2">
    <source>
        <dbReference type="ARBA" id="ARBA00008926"/>
    </source>
</evidence>
<protein>
    <submittedName>
        <fullName evidence="12">DEBR0S2_01508g1_1</fullName>
    </submittedName>
</protein>
<dbReference type="InterPro" id="IPR036903">
    <property type="entry name" value="Nup98_auto-Pept-S59_dom_sf"/>
</dbReference>
<dbReference type="Gene3D" id="3.30.1610.10">
    <property type="entry name" value="Peptidase S59, nucleoporin"/>
    <property type="match status" value="1"/>
</dbReference>
<comment type="similarity">
    <text evidence="2">Belongs to the nucleoporin GLFG family.</text>
</comment>
<dbReference type="InterPro" id="IPR007230">
    <property type="entry name" value="Nup98_auto-Pept-S59_dom"/>
</dbReference>
<accession>A0A7D9CXE6</accession>
<keyword evidence="6" id="KW-0653">Protein transport</keyword>
<organism evidence="12 13">
    <name type="scientific">Dekkera bruxellensis</name>
    <name type="common">Brettanomyces custersii</name>
    <dbReference type="NCBI Taxonomy" id="5007"/>
    <lineage>
        <taxon>Eukaryota</taxon>
        <taxon>Fungi</taxon>
        <taxon>Dikarya</taxon>
        <taxon>Ascomycota</taxon>
        <taxon>Saccharomycotina</taxon>
        <taxon>Pichiomycetes</taxon>
        <taxon>Pichiales</taxon>
        <taxon>Pichiaceae</taxon>
        <taxon>Brettanomyces</taxon>
    </lineage>
</organism>
<feature type="domain" description="Peptidase S59" evidence="11">
    <location>
        <begin position="389"/>
        <end position="533"/>
    </location>
</feature>
<dbReference type="Gene3D" id="1.25.40.690">
    <property type="match status" value="1"/>
</dbReference>
<dbReference type="Pfam" id="PF04096">
    <property type="entry name" value="Nucleoporin2"/>
    <property type="match status" value="1"/>
</dbReference>
<evidence type="ECO:0000256" key="7">
    <source>
        <dbReference type="ARBA" id="ARBA00023010"/>
    </source>
</evidence>
<feature type="compositionally biased region" description="Low complexity" evidence="10">
    <location>
        <begin position="138"/>
        <end position="156"/>
    </location>
</feature>
<keyword evidence="4" id="KW-0068">Autocatalytic cleavage</keyword>
<dbReference type="Proteomes" id="UP000478008">
    <property type="component" value="Unassembled WGS sequence"/>
</dbReference>
<dbReference type="GO" id="GO:0006405">
    <property type="term" value="P:RNA export from nucleus"/>
    <property type="evidence" value="ECO:0007669"/>
    <property type="project" value="TreeGrafter"/>
</dbReference>
<dbReference type="GO" id="GO:0000973">
    <property type="term" value="P:post-transcriptional tethering of RNA polymerase II gene DNA at nuclear periphery"/>
    <property type="evidence" value="ECO:0007669"/>
    <property type="project" value="TreeGrafter"/>
</dbReference>
<evidence type="ECO:0000256" key="6">
    <source>
        <dbReference type="ARBA" id="ARBA00022927"/>
    </source>
</evidence>
<feature type="region of interest" description="Disordered" evidence="10">
    <location>
        <begin position="345"/>
        <end position="366"/>
    </location>
</feature>
<evidence type="ECO:0000313" key="12">
    <source>
        <dbReference type="EMBL" id="VUG17219.1"/>
    </source>
</evidence>
<gene>
    <name evidence="12" type="ORF">DEBR0S2_01508G</name>
</gene>
<feature type="region of interest" description="Disordered" evidence="10">
    <location>
        <begin position="1"/>
        <end position="48"/>
    </location>
</feature>
<dbReference type="GO" id="GO:0017056">
    <property type="term" value="F:structural constituent of nuclear pore"/>
    <property type="evidence" value="ECO:0007669"/>
    <property type="project" value="InterPro"/>
</dbReference>
<dbReference type="GO" id="GO:0006606">
    <property type="term" value="P:protein import into nucleus"/>
    <property type="evidence" value="ECO:0007669"/>
    <property type="project" value="TreeGrafter"/>
</dbReference>
<proteinExistence type="inferred from homology"/>
<dbReference type="PANTHER" id="PTHR23198">
    <property type="entry name" value="NUCLEOPORIN"/>
    <property type="match status" value="1"/>
</dbReference>
<keyword evidence="7" id="KW-0811">Translocation</keyword>
<dbReference type="GO" id="GO:0044614">
    <property type="term" value="C:nuclear pore cytoplasmic filaments"/>
    <property type="evidence" value="ECO:0007669"/>
    <property type="project" value="TreeGrafter"/>
</dbReference>
<sequence>MFSSKSQQTGSSSGNGSGFSFGNGSNSNNGFSFGNTNNNNNNGSTNNGFSFGKSTSGISSGNSNSMSIGNGSGMSLGNGSSLGNGAKPALGSGLGSSTAGNALFNNSKPSIFGNSATTGQTTANALGNGLTGSGFHFGPANGTNNNPASTNSTSSPYTADLSSMAAKMTDMPKALTQAPSTLGGPSSGKRKRSSSVVSGPENADYVRDASIPSLGRIGHSFARDAVENVSGLFSSPVHAAFPRENGTQNNQRQAEGGMEKYASLHHIPVQRSEYRRLVITHARDAYKDYSRIDPNKVILKSMSVSTGSGARAVDFRPPSKKARVGGKDESDNFEFVPTIVVREDEVDGKHGKEEKREIDGNGIDGRHEMKEKLKTDGKQNKQPSKLRPPTGYWCMPSLNELAKMNVSQLASVKDFSVGRKGSGQMMFRSPVDLTEFEGRWNELLGDAIVFKNKLICVYKTDEEKPEPGNGLNVPATVSISGCYPKDAKTKKQITDPDYPGLPKHIELLRSYCGMEFVNYDALTGTFTFNVEHFSIWGMVDEQEDEPADVQRFQRQQQREKVLQGEAEERQRRALEKVQGVEEEMREREEEKKEENKDKDKEDSTFAPSSIISNDHFFDAHSLSEPGSPEDDFGSVIDTKAYEPEINNKEMLTISSAPQYAVAGTWDDQIRLASGFHSVFNDNLEDADGMQLDKTNVNRVLFDNDKPKSCLSNNKPVQKPAFAQAPAFARFLKLEKAQNTFQARPDGQVPLVGFDTTPSLRTALDAFGQCSQYEGWHLLAILFDNEYCFSHLPDLDARLCQTQPLLRPRLEELKRRELLCRWLADLCTTGLEHKIATTSSKLDTVFYLTCLGKVGEAVQAAIRGGNPDLAVLISMMDSNDQTVKNLARDQLDDWSKSGSLQLIPAPVVKMYKLLAGMVLSDTYIDHLLGLSWPVVLLLLLQYGDTNLPLSDVIRDFVGYLETHDLAPVDGPQSTITYYRLVKMFMEPAQTVCKFDLQTQFALVKKLNVFLSLDVRSADEICRQFAHKLVENAMYEDAIFVCEHLSLEKDCTDEITAIIDAHIDRMGFLNDAATLDRLNRSLHLSRDLLNRARATRFSAKSEFESATRALIAAHSLEEAHSLAIQHVAPQYIIQESHLDRLQQLLGHFASVSGWSTGGAIYSDYCTLCKYSGAGNVHGISQLVPRLLNELSLLKELNFSVKVAKTLMYKRLIGTAFKFHIDVANSQLLALELPPSETNYLKNKLSKEGGPKLLM</sequence>
<feature type="region of interest" description="Disordered" evidence="10">
    <location>
        <begin position="546"/>
        <end position="610"/>
    </location>
</feature>
<evidence type="ECO:0000256" key="1">
    <source>
        <dbReference type="ARBA" id="ARBA00004567"/>
    </source>
</evidence>
<dbReference type="GO" id="GO:0008139">
    <property type="term" value="F:nuclear localization sequence binding"/>
    <property type="evidence" value="ECO:0007669"/>
    <property type="project" value="TreeGrafter"/>
</dbReference>
<evidence type="ECO:0000256" key="9">
    <source>
        <dbReference type="ARBA" id="ARBA00023242"/>
    </source>
</evidence>
<keyword evidence="9" id="KW-0539">Nucleus</keyword>
<evidence type="ECO:0000256" key="5">
    <source>
        <dbReference type="ARBA" id="ARBA00022816"/>
    </source>
</evidence>
<dbReference type="Pfam" id="PF12110">
    <property type="entry name" value="Nup96"/>
    <property type="match status" value="1"/>
</dbReference>
<feature type="compositionally biased region" description="Low complexity" evidence="10">
    <location>
        <begin position="22"/>
        <end position="48"/>
    </location>
</feature>
<reference evidence="12 13" key="1">
    <citation type="submission" date="2019-07" db="EMBL/GenBank/DDBJ databases">
        <authorList>
            <person name="Friedrich A."/>
            <person name="Schacherer J."/>
        </authorList>
    </citation>
    <scope>NUCLEOTIDE SEQUENCE [LARGE SCALE GENOMIC DNA]</scope>
</reference>
<keyword evidence="8" id="KW-0906">Nuclear pore complex</keyword>
<keyword evidence="13" id="KW-1185">Reference proteome</keyword>
<name>A0A7D9CXE6_DEKBR</name>
<feature type="region of interest" description="Disordered" evidence="10">
    <location>
        <begin position="372"/>
        <end position="391"/>
    </location>
</feature>
<feature type="compositionally biased region" description="Basic and acidic residues" evidence="10">
    <location>
        <begin position="556"/>
        <end position="603"/>
    </location>
</feature>
<keyword evidence="3" id="KW-0813">Transport</keyword>
<dbReference type="GO" id="GO:0003723">
    <property type="term" value="F:RNA binding"/>
    <property type="evidence" value="ECO:0007669"/>
    <property type="project" value="TreeGrafter"/>
</dbReference>
<evidence type="ECO:0000256" key="8">
    <source>
        <dbReference type="ARBA" id="ARBA00023132"/>
    </source>
</evidence>
<keyword evidence="5" id="KW-0509">mRNA transport</keyword>
<dbReference type="SUPFAM" id="SSF82215">
    <property type="entry name" value="C-terminal autoproteolytic domain of nucleoporin nup98"/>
    <property type="match status" value="1"/>
</dbReference>
<dbReference type="InterPro" id="IPR021967">
    <property type="entry name" value="Nup98_C"/>
</dbReference>
<dbReference type="EMBL" id="CABFWN010000002">
    <property type="protein sequence ID" value="VUG17219.1"/>
    <property type="molecule type" value="Genomic_DNA"/>
</dbReference>
<evidence type="ECO:0000256" key="10">
    <source>
        <dbReference type="SAM" id="MobiDB-lite"/>
    </source>
</evidence>
<dbReference type="GO" id="GO:0034398">
    <property type="term" value="P:telomere tethering at nuclear periphery"/>
    <property type="evidence" value="ECO:0007669"/>
    <property type="project" value="TreeGrafter"/>
</dbReference>
<dbReference type="InterPro" id="IPR037665">
    <property type="entry name" value="Nucleoporin_S59-like"/>
</dbReference>
<evidence type="ECO:0000313" key="13">
    <source>
        <dbReference type="Proteomes" id="UP000478008"/>
    </source>
</evidence>
<dbReference type="PROSITE" id="PS51434">
    <property type="entry name" value="NUP_C"/>
    <property type="match status" value="1"/>
</dbReference>
<evidence type="ECO:0000256" key="3">
    <source>
        <dbReference type="ARBA" id="ARBA00022448"/>
    </source>
</evidence>
<feature type="region of interest" description="Disordered" evidence="10">
    <location>
        <begin position="137"/>
        <end position="158"/>
    </location>
</feature>
<dbReference type="GO" id="GO:0051028">
    <property type="term" value="P:mRNA transport"/>
    <property type="evidence" value="ECO:0007669"/>
    <property type="project" value="UniProtKB-KW"/>
</dbReference>
<evidence type="ECO:0000256" key="4">
    <source>
        <dbReference type="ARBA" id="ARBA00022813"/>
    </source>
</evidence>
<evidence type="ECO:0000259" key="11">
    <source>
        <dbReference type="PROSITE" id="PS51434"/>
    </source>
</evidence>
<dbReference type="AlphaFoldDB" id="A0A7D9CXE6"/>
<feature type="compositionally biased region" description="Low complexity" evidence="10">
    <location>
        <begin position="1"/>
        <end position="12"/>
    </location>
</feature>
<feature type="region of interest" description="Disordered" evidence="10">
    <location>
        <begin position="175"/>
        <end position="201"/>
    </location>
</feature>